<keyword evidence="8" id="KW-1185">Reference proteome</keyword>
<dbReference type="AlphaFoldDB" id="A0A3R9AJ41"/>
<dbReference type="Proteomes" id="UP000518315">
    <property type="component" value="Unassembled WGS sequence"/>
</dbReference>
<dbReference type="SUPFAM" id="SSF116734">
    <property type="entry name" value="DNA methylase specificity domain"/>
    <property type="match status" value="2"/>
</dbReference>
<dbReference type="GO" id="GO:0009035">
    <property type="term" value="F:type I site-specific deoxyribonuclease activity"/>
    <property type="evidence" value="ECO:0007669"/>
    <property type="project" value="UniProtKB-EC"/>
</dbReference>
<protein>
    <submittedName>
        <fullName evidence="6">Restriction endonuclease subunit S</fullName>
    </submittedName>
    <submittedName>
        <fullName evidence="5">Type I restriction enzyme S subunit</fullName>
        <ecNumber evidence="5">3.1.21.3</ecNumber>
    </submittedName>
</protein>
<dbReference type="Pfam" id="PF01420">
    <property type="entry name" value="Methylase_S"/>
    <property type="match status" value="1"/>
</dbReference>
<dbReference type="OrthoDB" id="164285at2"/>
<dbReference type="PANTHER" id="PTHR30408:SF13">
    <property type="entry name" value="TYPE I RESTRICTION ENZYME HINDI SPECIFICITY SUBUNIT"/>
    <property type="match status" value="1"/>
</dbReference>
<organism evidence="6 7">
    <name type="scientific">Rhizobium pisi</name>
    <dbReference type="NCBI Taxonomy" id="574561"/>
    <lineage>
        <taxon>Bacteria</taxon>
        <taxon>Pseudomonadati</taxon>
        <taxon>Pseudomonadota</taxon>
        <taxon>Alphaproteobacteria</taxon>
        <taxon>Hyphomicrobiales</taxon>
        <taxon>Rhizobiaceae</taxon>
        <taxon>Rhizobium/Agrobacterium group</taxon>
        <taxon>Rhizobium</taxon>
    </lineage>
</organism>
<keyword evidence="2" id="KW-0680">Restriction system</keyword>
<keyword evidence="5" id="KW-0378">Hydrolase</keyword>
<evidence type="ECO:0000256" key="1">
    <source>
        <dbReference type="ARBA" id="ARBA00010923"/>
    </source>
</evidence>
<dbReference type="InterPro" id="IPR052021">
    <property type="entry name" value="Type-I_RS_S_subunit"/>
</dbReference>
<reference evidence="6 7" key="1">
    <citation type="submission" date="2018-11" db="EMBL/GenBank/DDBJ databases">
        <authorList>
            <person name="Huo Y."/>
        </authorList>
    </citation>
    <scope>NUCLEOTIDE SEQUENCE [LARGE SCALE GENOMIC DNA]</scope>
    <source>
        <strain evidence="6 7">DSM 30132</strain>
    </source>
</reference>
<comment type="similarity">
    <text evidence="1">Belongs to the type-I restriction system S methylase family.</text>
</comment>
<dbReference type="GO" id="GO:0009307">
    <property type="term" value="P:DNA restriction-modification system"/>
    <property type="evidence" value="ECO:0007669"/>
    <property type="project" value="UniProtKB-KW"/>
</dbReference>
<sequence>MITAVPFTDLLAKIVDNRGKTCPTTNAGLPLIATNCVKNTTLYPVFEKVRYVSEEVRQTWFRGHPLAGDLIFVTKGSPGQVCLVPSPVGFCIAQDMVAVRADSQKVYPPYLFAALRSEAVQRDIANMHVGSLIPHFKKGDFDKLRIPLPERRQQVFIGDYYLELSQKIELDRRNNETLEAMAQAIFRDWFVDFGPTRRKIEGASDPAEIMGGLVIGADQAQQLADLFPAGLGDNGLPEGWMAGALGDLAKTAGTTIDPSNIDPEMPYIGLEHMPRKCIALAEWEAASKVSSTKARFEKGQVLFGKLRPYFHKVGVAPVDGVCSTDIVVLDAQSKVDRALVAALVSTEEFVAFTDQGSTGTKMPRTSWANMKRYEVAISDRAVKDSYGSIVDPLLEKIVANIHESRTLAATRDLLLPKLLSMDVRLQEAEEQLEAAQ</sequence>
<dbReference type="GO" id="GO:0003677">
    <property type="term" value="F:DNA binding"/>
    <property type="evidence" value="ECO:0007669"/>
    <property type="project" value="UniProtKB-KW"/>
</dbReference>
<dbReference type="RefSeq" id="WP_125844037.1">
    <property type="nucleotide sequence ID" value="NZ_JACHXH010000004.1"/>
</dbReference>
<dbReference type="Gene3D" id="3.90.220.20">
    <property type="entry name" value="DNA methylase specificity domains"/>
    <property type="match status" value="2"/>
</dbReference>
<evidence type="ECO:0000313" key="7">
    <source>
        <dbReference type="Proteomes" id="UP000277279"/>
    </source>
</evidence>
<dbReference type="EMBL" id="JACHXH010000004">
    <property type="protein sequence ID" value="MBB3133871.1"/>
    <property type="molecule type" value="Genomic_DNA"/>
</dbReference>
<dbReference type="Proteomes" id="UP000277279">
    <property type="component" value="Unassembled WGS sequence"/>
</dbReference>
<feature type="domain" description="Type I restriction modification DNA specificity" evidence="4">
    <location>
        <begin position="54"/>
        <end position="179"/>
    </location>
</feature>
<evidence type="ECO:0000259" key="4">
    <source>
        <dbReference type="Pfam" id="PF01420"/>
    </source>
</evidence>
<dbReference type="PANTHER" id="PTHR30408">
    <property type="entry name" value="TYPE-1 RESTRICTION ENZYME ECOKI SPECIFICITY PROTEIN"/>
    <property type="match status" value="1"/>
</dbReference>
<evidence type="ECO:0000256" key="3">
    <source>
        <dbReference type="ARBA" id="ARBA00023125"/>
    </source>
</evidence>
<reference evidence="5 8" key="2">
    <citation type="submission" date="2020-08" db="EMBL/GenBank/DDBJ databases">
        <title>Genomic Encyclopedia of Type Strains, Phase III (KMG-III): the genomes of soil and plant-associated and newly described type strains.</title>
        <authorList>
            <person name="Whitman W."/>
        </authorList>
    </citation>
    <scope>NUCLEOTIDE SEQUENCE [LARGE SCALE GENOMIC DNA]</scope>
    <source>
        <strain evidence="5 8">CECT 4113</strain>
    </source>
</reference>
<keyword evidence="6" id="KW-0540">Nuclease</keyword>
<name>A0A3R9AJ41_9HYPH</name>
<comment type="caution">
    <text evidence="6">The sequence shown here is derived from an EMBL/GenBank/DDBJ whole genome shotgun (WGS) entry which is preliminary data.</text>
</comment>
<gene>
    <name evidence="6" type="ORF">EFD55_07875</name>
    <name evidence="5" type="ORF">FHS26_001584</name>
</gene>
<dbReference type="EC" id="3.1.21.3" evidence="5"/>
<keyword evidence="3" id="KW-0238">DNA-binding</keyword>
<evidence type="ECO:0000313" key="6">
    <source>
        <dbReference type="EMBL" id="RSB81852.1"/>
    </source>
</evidence>
<dbReference type="InterPro" id="IPR000055">
    <property type="entry name" value="Restrct_endonuc_typeI_TRD"/>
</dbReference>
<evidence type="ECO:0000256" key="2">
    <source>
        <dbReference type="ARBA" id="ARBA00022747"/>
    </source>
</evidence>
<proteinExistence type="inferred from homology"/>
<accession>A0A3R9AJ41</accession>
<evidence type="ECO:0000313" key="8">
    <source>
        <dbReference type="Proteomes" id="UP000518315"/>
    </source>
</evidence>
<dbReference type="InterPro" id="IPR044946">
    <property type="entry name" value="Restrct_endonuc_typeI_TRD_sf"/>
</dbReference>
<dbReference type="EMBL" id="RJJT01000004">
    <property type="protein sequence ID" value="RSB81852.1"/>
    <property type="molecule type" value="Genomic_DNA"/>
</dbReference>
<evidence type="ECO:0000313" key="5">
    <source>
        <dbReference type="EMBL" id="MBB3133871.1"/>
    </source>
</evidence>
<keyword evidence="6" id="KW-0255">Endonuclease</keyword>